<keyword evidence="8" id="KW-1185">Reference proteome</keyword>
<dbReference type="Proteomes" id="UP000742786">
    <property type="component" value="Unassembled WGS sequence"/>
</dbReference>
<feature type="domain" description="HhH-GPD" evidence="5">
    <location>
        <begin position="333"/>
        <end position="496"/>
    </location>
</feature>
<keyword evidence="3" id="KW-0227">DNA damage</keyword>
<evidence type="ECO:0000313" key="7">
    <source>
        <dbReference type="EMBL" id="CAG4883371.1"/>
    </source>
</evidence>
<keyword evidence="7" id="KW-0326">Glycosidase</keyword>
<keyword evidence="7" id="KW-0378">Hydrolase</keyword>
<protein>
    <recommendedName>
        <fullName evidence="2">DNA-3-methyladenine glycosylase II</fullName>
        <ecNumber evidence="2">3.2.2.21</ecNumber>
    </recommendedName>
</protein>
<dbReference type="AlphaFoldDB" id="A0A916J6L3"/>
<reference evidence="7" key="1">
    <citation type="submission" date="2021-04" db="EMBL/GenBank/DDBJ databases">
        <authorList>
            <person name="Hornung B."/>
        </authorList>
    </citation>
    <scope>NUCLEOTIDE SEQUENCE</scope>
    <source>
        <strain evidence="7">G5G6</strain>
    </source>
</reference>
<dbReference type="InterPro" id="IPR037046">
    <property type="entry name" value="AlkA_N_sf"/>
</dbReference>
<evidence type="ECO:0000313" key="8">
    <source>
        <dbReference type="Proteomes" id="UP000742786"/>
    </source>
</evidence>
<dbReference type="PANTHER" id="PTHR43003:SF5">
    <property type="entry name" value="DNA-3-METHYLADENINE GLYCOSYLASE"/>
    <property type="match status" value="1"/>
</dbReference>
<evidence type="ECO:0000259" key="6">
    <source>
        <dbReference type="SMART" id="SM01009"/>
    </source>
</evidence>
<dbReference type="GO" id="GO:0032993">
    <property type="term" value="C:protein-DNA complex"/>
    <property type="evidence" value="ECO:0007669"/>
    <property type="project" value="TreeGrafter"/>
</dbReference>
<keyword evidence="4" id="KW-0234">DNA repair</keyword>
<dbReference type="EC" id="3.2.2.21" evidence="2"/>
<dbReference type="SUPFAM" id="SSF46689">
    <property type="entry name" value="Homeodomain-like"/>
    <property type="match status" value="1"/>
</dbReference>
<sequence>MNLSKTEREQLTKMTRSRTIGAAYVRRAKLILMLEDGASRDTIMESLGCDSRFIARWLSRFADERLAGMYARHPGRASKQPVAKLEARVLNMTLKKKPKDGSTHWSSRKLAAELGDVSFATVQRIWRKHGVRPHRLDIHMVSNDPDFETKAADVIGLYLNPPAHAAVFCVDEKTAIQTLDRKDRQLPQSPAASASPAEPGLVMTQAQHELRVVAPFRLDLTVSALRRLSTNMVDVLTPEREYVRVLGGAHAPVFVRVKQSGPEVLTVVLDGDAGDCAQVLPLIRRMLGVDCDLTHFNRAAKRISWLAPLADRMRGVKPPRYPTLWEACVNAIVFQQVSLFAASAIMRRLLIALAEPFEHQGLTLYKFPGVERVLEGNGDIARAVGLSANKCATLRRVGEALASGALHEEMLEERASPDAAALLRQIKGIGPWTATVILLRGLGRLDVFPMNDSSVARNLTLVSQAMSVDVAATLNTLGAQRGMLYYHLLLARLEARGEAGRPSGPPA</sequence>
<dbReference type="InterPro" id="IPR003265">
    <property type="entry name" value="HhH-GPD_domain"/>
</dbReference>
<dbReference type="InterPro" id="IPR009057">
    <property type="entry name" value="Homeodomain-like_sf"/>
</dbReference>
<evidence type="ECO:0000256" key="1">
    <source>
        <dbReference type="ARBA" id="ARBA00000086"/>
    </source>
</evidence>
<name>A0A916J6L3_9PROT</name>
<evidence type="ECO:0000259" key="5">
    <source>
        <dbReference type="SMART" id="SM00478"/>
    </source>
</evidence>
<comment type="caution">
    <text evidence="7">The sequence shown here is derived from an EMBL/GenBank/DDBJ whole genome shotgun (WGS) entry which is preliminary data.</text>
</comment>
<dbReference type="GO" id="GO:0006307">
    <property type="term" value="P:DNA alkylation repair"/>
    <property type="evidence" value="ECO:0007669"/>
    <property type="project" value="TreeGrafter"/>
</dbReference>
<evidence type="ECO:0000256" key="2">
    <source>
        <dbReference type="ARBA" id="ARBA00012000"/>
    </source>
</evidence>
<dbReference type="GO" id="GO:0032131">
    <property type="term" value="F:alkylated DNA binding"/>
    <property type="evidence" value="ECO:0007669"/>
    <property type="project" value="TreeGrafter"/>
</dbReference>
<comment type="catalytic activity">
    <reaction evidence="1">
        <text>Hydrolysis of alkylated DNA, releasing 3-methyladenine, 3-methylguanine, 7-methylguanine and 7-methyladenine.</text>
        <dbReference type="EC" id="3.2.2.21"/>
    </reaction>
</comment>
<dbReference type="Pfam" id="PF13565">
    <property type="entry name" value="HTH_32"/>
    <property type="match status" value="1"/>
</dbReference>
<dbReference type="InterPro" id="IPR011257">
    <property type="entry name" value="DNA_glycosylase"/>
</dbReference>
<gene>
    <name evidence="7" type="ORF">GTOL_11253</name>
</gene>
<dbReference type="Gene3D" id="3.30.310.20">
    <property type="entry name" value="DNA-3-methyladenine glycosylase AlkA, N-terminal domain"/>
    <property type="match status" value="1"/>
</dbReference>
<dbReference type="Gene3D" id="1.10.340.30">
    <property type="entry name" value="Hypothetical protein, domain 2"/>
    <property type="match status" value="1"/>
</dbReference>
<feature type="domain" description="DNA-3-methyladenine glycosylase AlkA N-terminal" evidence="6">
    <location>
        <begin position="207"/>
        <end position="323"/>
    </location>
</feature>
<dbReference type="InterPro" id="IPR010316">
    <property type="entry name" value="AlkA_N"/>
</dbReference>
<dbReference type="GO" id="GO:0008725">
    <property type="term" value="F:DNA-3-methyladenine glycosylase activity"/>
    <property type="evidence" value="ECO:0007669"/>
    <property type="project" value="TreeGrafter"/>
</dbReference>
<dbReference type="EMBL" id="CAJQUM010000001">
    <property type="protein sequence ID" value="CAG4883371.1"/>
    <property type="molecule type" value="Genomic_DNA"/>
</dbReference>
<dbReference type="RefSeq" id="WP_220635348.1">
    <property type="nucleotide sequence ID" value="NZ_CAJQUM010000001.1"/>
</dbReference>
<dbReference type="InterPro" id="IPR051912">
    <property type="entry name" value="Alkylbase_DNA_Glycosylase/TA"/>
</dbReference>
<dbReference type="GO" id="GO:0006285">
    <property type="term" value="P:base-excision repair, AP site formation"/>
    <property type="evidence" value="ECO:0007669"/>
    <property type="project" value="TreeGrafter"/>
</dbReference>
<dbReference type="SMART" id="SM01009">
    <property type="entry name" value="AlkA_N"/>
    <property type="match status" value="1"/>
</dbReference>
<organism evidence="7 8">
    <name type="scientific">Georgfuchsia toluolica</name>
    <dbReference type="NCBI Taxonomy" id="424218"/>
    <lineage>
        <taxon>Bacteria</taxon>
        <taxon>Pseudomonadati</taxon>
        <taxon>Pseudomonadota</taxon>
        <taxon>Betaproteobacteria</taxon>
        <taxon>Nitrosomonadales</taxon>
        <taxon>Sterolibacteriaceae</taxon>
        <taxon>Georgfuchsia</taxon>
    </lineage>
</organism>
<proteinExistence type="predicted"/>
<dbReference type="PANTHER" id="PTHR43003">
    <property type="entry name" value="DNA-3-METHYLADENINE GLYCOSYLASE"/>
    <property type="match status" value="1"/>
</dbReference>
<dbReference type="SUPFAM" id="SSF48150">
    <property type="entry name" value="DNA-glycosylase"/>
    <property type="match status" value="1"/>
</dbReference>
<dbReference type="GO" id="GO:0043916">
    <property type="term" value="F:DNA-7-methylguanine glycosylase activity"/>
    <property type="evidence" value="ECO:0007669"/>
    <property type="project" value="TreeGrafter"/>
</dbReference>
<evidence type="ECO:0000256" key="4">
    <source>
        <dbReference type="ARBA" id="ARBA00023204"/>
    </source>
</evidence>
<accession>A0A916J6L3</accession>
<evidence type="ECO:0000256" key="3">
    <source>
        <dbReference type="ARBA" id="ARBA00022763"/>
    </source>
</evidence>
<dbReference type="SMART" id="SM00478">
    <property type="entry name" value="ENDO3c"/>
    <property type="match status" value="1"/>
</dbReference>